<keyword evidence="1" id="KW-0732">Signal</keyword>
<accession>A0ABU9YTS5</accession>
<protein>
    <submittedName>
        <fullName evidence="2">Uncharacterized protein</fullName>
    </submittedName>
</protein>
<comment type="caution">
    <text evidence="2">The sequence shown here is derived from an EMBL/GenBank/DDBJ whole genome shotgun (WGS) entry which is preliminary data.</text>
</comment>
<dbReference type="EMBL" id="JBDIVE010000001">
    <property type="protein sequence ID" value="MEN3067119.1"/>
    <property type="molecule type" value="Genomic_DNA"/>
</dbReference>
<evidence type="ECO:0000313" key="3">
    <source>
        <dbReference type="Proteomes" id="UP001410394"/>
    </source>
</evidence>
<gene>
    <name evidence="2" type="ORF">ABDB84_01440</name>
</gene>
<feature type="signal peptide" evidence="1">
    <location>
        <begin position="1"/>
        <end position="22"/>
    </location>
</feature>
<dbReference type="RefSeq" id="WP_345917887.1">
    <property type="nucleotide sequence ID" value="NZ_JBDIVE010000001.1"/>
</dbReference>
<organism evidence="2 3">
    <name type="scientific">Uliginosibacterium sediminicola</name>
    <dbReference type="NCBI Taxonomy" id="2024550"/>
    <lineage>
        <taxon>Bacteria</taxon>
        <taxon>Pseudomonadati</taxon>
        <taxon>Pseudomonadota</taxon>
        <taxon>Betaproteobacteria</taxon>
        <taxon>Rhodocyclales</taxon>
        <taxon>Zoogloeaceae</taxon>
        <taxon>Uliginosibacterium</taxon>
    </lineage>
</organism>
<evidence type="ECO:0000256" key="1">
    <source>
        <dbReference type="SAM" id="SignalP"/>
    </source>
</evidence>
<sequence>MRIGVKPLMLLALWVLCTPLLAQQAERPLRMDGCLDRQGRPLVAVLDENLAAVAQYRIDSGQPLIRYNPQALPALLPASRLFVFAHECGRQFLGFAPDAERTAAQARQADCWAVDTLRHSGVFKDSAGIQAVEQDLAAKAADWALLPGPARQLDLASCSSPPSQRGSLLMPAAAGSAKWNACVQGCGARLYSCGRAAGCQATFDQCIAACKP</sequence>
<name>A0ABU9YTS5_9RHOO</name>
<keyword evidence="3" id="KW-1185">Reference proteome</keyword>
<feature type="chain" id="PRO_5046199066" evidence="1">
    <location>
        <begin position="23"/>
        <end position="212"/>
    </location>
</feature>
<reference evidence="2 3" key="1">
    <citation type="journal article" date="2018" name="Int. J. Syst. Evol. Microbiol.">
        <title>Uliginosibacterium sediminicola sp. nov., isolated from freshwater sediment.</title>
        <authorList>
            <person name="Hwang W.M."/>
            <person name="Kim S.M."/>
            <person name="Kang K."/>
            <person name="Ahn T.Y."/>
        </authorList>
    </citation>
    <scope>NUCLEOTIDE SEQUENCE [LARGE SCALE GENOMIC DNA]</scope>
    <source>
        <strain evidence="2 3">M1-21</strain>
    </source>
</reference>
<dbReference type="Proteomes" id="UP001410394">
    <property type="component" value="Unassembled WGS sequence"/>
</dbReference>
<proteinExistence type="predicted"/>
<evidence type="ECO:0000313" key="2">
    <source>
        <dbReference type="EMBL" id="MEN3067119.1"/>
    </source>
</evidence>